<evidence type="ECO:0000256" key="2">
    <source>
        <dbReference type="ARBA" id="ARBA00023180"/>
    </source>
</evidence>
<dbReference type="InterPro" id="IPR027417">
    <property type="entry name" value="P-loop_NTPase"/>
</dbReference>
<dbReference type="Gene3D" id="3.40.50.300">
    <property type="entry name" value="P-loop containing nucleotide triphosphate hydrolases"/>
    <property type="match status" value="1"/>
</dbReference>
<sequence>MPLPRLLPRLLKHDRVLPDFACIGPPQSGAASLIPALLQHRSILAPLTQEPGSPLPSTWRPYYPTQQAFDAVIARTGYARTGYFEPRLHDLIMLDAYHTARPDAKIVLVLRDPVERAYAHFQWDLLISQNHPAYAIHLTDYARYIDDAFAMYPTAAATPQVGHSVLTSGIYADAVRRWQDTFGAENVLLLPAETIFRDRGAAARKVFAFLDLPAHAPEVPEKLNRRSRSLRFPPRDRDTDNRLAEFYAPWNDELYELIGTEYRWTGKA</sequence>
<name>A0ABX8SF42_9ACTN</name>
<dbReference type="InterPro" id="IPR000863">
    <property type="entry name" value="Sulfotransferase_dom"/>
</dbReference>
<keyword evidence="5" id="KW-1185">Reference proteome</keyword>
<organism evidence="4 5">
    <name type="scientific">Skermania pinensis</name>
    <dbReference type="NCBI Taxonomy" id="39122"/>
    <lineage>
        <taxon>Bacteria</taxon>
        <taxon>Bacillati</taxon>
        <taxon>Actinomycetota</taxon>
        <taxon>Actinomycetes</taxon>
        <taxon>Mycobacteriales</taxon>
        <taxon>Gordoniaceae</taxon>
        <taxon>Skermania</taxon>
    </lineage>
</organism>
<evidence type="ECO:0000313" key="5">
    <source>
        <dbReference type="Proteomes" id="UP000887023"/>
    </source>
</evidence>
<dbReference type="Pfam" id="PF00685">
    <property type="entry name" value="Sulfotransfer_1"/>
    <property type="match status" value="1"/>
</dbReference>
<dbReference type="PANTHER" id="PTHR10605:SF56">
    <property type="entry name" value="BIFUNCTIONAL HEPARAN SULFATE N-DEACETYLASE_N-SULFOTRANSFERASE"/>
    <property type="match status" value="1"/>
</dbReference>
<dbReference type="EMBL" id="CP079105">
    <property type="protein sequence ID" value="QXQ14296.1"/>
    <property type="molecule type" value="Genomic_DNA"/>
</dbReference>
<accession>A0ABX8SF42</accession>
<evidence type="ECO:0000313" key="4">
    <source>
        <dbReference type="EMBL" id="QXQ14296.1"/>
    </source>
</evidence>
<evidence type="ECO:0000259" key="3">
    <source>
        <dbReference type="Pfam" id="PF00685"/>
    </source>
</evidence>
<dbReference type="RefSeq" id="WP_169797441.1">
    <property type="nucleotide sequence ID" value="NZ_CBCRUZ010000003.1"/>
</dbReference>
<proteinExistence type="predicted"/>
<evidence type="ECO:0000256" key="1">
    <source>
        <dbReference type="ARBA" id="ARBA00022679"/>
    </source>
</evidence>
<reference evidence="4" key="1">
    <citation type="submission" date="2021-07" db="EMBL/GenBank/DDBJ databases">
        <title>Candidatus Kaistella beijingensis sp. nov. isolated from a municipal wastewater treatment plant is involved in sludge foaming.</title>
        <authorList>
            <person name="Song Y."/>
            <person name="Liu S.-J."/>
        </authorList>
    </citation>
    <scope>NUCLEOTIDE SEQUENCE</scope>
    <source>
        <strain evidence="4">DSM 43998</strain>
    </source>
</reference>
<dbReference type="SUPFAM" id="SSF52540">
    <property type="entry name" value="P-loop containing nucleoside triphosphate hydrolases"/>
    <property type="match status" value="1"/>
</dbReference>
<protein>
    <submittedName>
        <fullName evidence="4">Sulfotransferase domain-containing protein</fullName>
    </submittedName>
</protein>
<dbReference type="Proteomes" id="UP000887023">
    <property type="component" value="Chromosome"/>
</dbReference>
<dbReference type="PANTHER" id="PTHR10605">
    <property type="entry name" value="HEPARAN SULFATE SULFOTRANSFERASE"/>
    <property type="match status" value="1"/>
</dbReference>
<dbReference type="InterPro" id="IPR037359">
    <property type="entry name" value="NST/OST"/>
</dbReference>
<keyword evidence="1" id="KW-0808">Transferase</keyword>
<gene>
    <name evidence="4" type="ORF">KV203_02350</name>
</gene>
<feature type="domain" description="Sulfotransferase" evidence="3">
    <location>
        <begin position="100"/>
        <end position="224"/>
    </location>
</feature>
<keyword evidence="2" id="KW-0325">Glycoprotein</keyword>